<proteinExistence type="predicted"/>
<dbReference type="EMBL" id="QMFY01000006">
    <property type="protein sequence ID" value="RAW00638.1"/>
    <property type="molecule type" value="Genomic_DNA"/>
</dbReference>
<dbReference type="OrthoDB" id="931963at2"/>
<evidence type="ECO:0000313" key="3">
    <source>
        <dbReference type="Proteomes" id="UP000251889"/>
    </source>
</evidence>
<feature type="compositionally biased region" description="Acidic residues" evidence="1">
    <location>
        <begin position="176"/>
        <end position="187"/>
    </location>
</feature>
<dbReference type="Proteomes" id="UP000251889">
    <property type="component" value="Unassembled WGS sequence"/>
</dbReference>
<protein>
    <submittedName>
        <fullName evidence="2">Uncharacterized protein</fullName>
    </submittedName>
</protein>
<feature type="region of interest" description="Disordered" evidence="1">
    <location>
        <begin position="170"/>
        <end position="206"/>
    </location>
</feature>
<dbReference type="AlphaFoldDB" id="A0A364Y1M6"/>
<name>A0A364Y1M6_9BACT</name>
<keyword evidence="3" id="KW-1185">Reference proteome</keyword>
<gene>
    <name evidence="2" type="ORF">DQQ10_13690</name>
</gene>
<evidence type="ECO:0000313" key="2">
    <source>
        <dbReference type="EMBL" id="RAW00638.1"/>
    </source>
</evidence>
<dbReference type="RefSeq" id="WP_112747438.1">
    <property type="nucleotide sequence ID" value="NZ_QMFY01000006.1"/>
</dbReference>
<evidence type="ECO:0000256" key="1">
    <source>
        <dbReference type="SAM" id="MobiDB-lite"/>
    </source>
</evidence>
<organism evidence="2 3">
    <name type="scientific">Pseudochryseolinea flava</name>
    <dbReference type="NCBI Taxonomy" id="2059302"/>
    <lineage>
        <taxon>Bacteria</taxon>
        <taxon>Pseudomonadati</taxon>
        <taxon>Bacteroidota</taxon>
        <taxon>Cytophagia</taxon>
        <taxon>Cytophagales</taxon>
        <taxon>Fulvivirgaceae</taxon>
        <taxon>Pseudochryseolinea</taxon>
    </lineage>
</organism>
<reference evidence="2 3" key="1">
    <citation type="submission" date="2018-06" db="EMBL/GenBank/DDBJ databases">
        <title>Chryseolinea flavus sp. nov., a member of the phylum Bacteroidetes isolated from soil.</title>
        <authorList>
            <person name="Li Y."/>
            <person name="Wang J."/>
        </authorList>
    </citation>
    <scope>NUCLEOTIDE SEQUENCE [LARGE SCALE GENOMIC DNA]</scope>
    <source>
        <strain evidence="2 3">SDU1-6</strain>
    </source>
</reference>
<comment type="caution">
    <text evidence="2">The sequence shown here is derived from an EMBL/GenBank/DDBJ whole genome shotgun (WGS) entry which is preliminary data.</text>
</comment>
<accession>A0A364Y1M6</accession>
<sequence>MKKLSWLFLMVLIPFACQEEREDVIDQSDLKEFTTETIKIIRNKNNGRLITTTGVNCEQSTTFVIAVPNVSEEGYGTVSVHAEEIVIDYDLSLSEWYLVNVKVYAGDCNAIPDPANFPYGQTYPMDNEVRAGSLSIPMSSLPDCGCIQIAVTIGRFSPINSELETVTSTSSTDYCNCDEPEEPEDPDDKNLRTQTPGGWGAPPNGDNPGVYLHANFAAAFPNGIVLGCDHTITLTSAHAVTNFLPQGGQPGALTKSYVNPVNTNKSSNNPKNVLASHVTALTLSTGFDSWDADFGDSSSNLINSTITSGTFEGWTVSEVLAEANKVLGGCASSYSASQLTEVLTAINECYVDGSTNTGFLQNQ</sequence>